<dbReference type="Gene3D" id="6.10.140.1580">
    <property type="match status" value="1"/>
</dbReference>
<evidence type="ECO:0000256" key="3">
    <source>
        <dbReference type="SAM" id="MobiDB-lite"/>
    </source>
</evidence>
<keyword evidence="1 5" id="KW-0489">Methyltransferase</keyword>
<evidence type="ECO:0000256" key="1">
    <source>
        <dbReference type="ARBA" id="ARBA00022603"/>
    </source>
</evidence>
<dbReference type="AlphaFoldDB" id="A0A7T1T7M1"/>
<name>A0A7T1T7M1_9ACTN</name>
<evidence type="ECO:0000259" key="4">
    <source>
        <dbReference type="Pfam" id="PF13649"/>
    </source>
</evidence>
<dbReference type="GO" id="GO:0032259">
    <property type="term" value="P:methylation"/>
    <property type="evidence" value="ECO:0007669"/>
    <property type="project" value="UniProtKB-KW"/>
</dbReference>
<keyword evidence="6" id="KW-1185">Reference proteome</keyword>
<dbReference type="Pfam" id="PF13649">
    <property type="entry name" value="Methyltransf_25"/>
    <property type="match status" value="1"/>
</dbReference>
<sequence length="327" mass="35254">MSSWRKSEPTAADADTDLSVALSLALSTGPWSQQSEDGQRRRRVRTAREGGRPVTSARYVHGYSAREAGRLSDQANTLAALLHQGTAYPPGSRVLEAGCGTGAQTVHLVASSPQAHIVAVDTSESSLALARERVTARAPGANVEWRRADLFDLPYGDGEFDHLFVCFVLEHLPEPRRALAGLRRLLRPGGTVTVIEGDHGSVFFHPDSAPAHAVVETQVRLQSTGRGDALIGRRLHPLLTEAGYAGVDVRPLTVYADGNRPDLVQGFTRDTFIAMYELIRDDVLAAGLMTRADWDRGIADLHRTAEPGGTFHYTYFKAVGVAPGAAV</sequence>
<dbReference type="GO" id="GO:0008168">
    <property type="term" value="F:methyltransferase activity"/>
    <property type="evidence" value="ECO:0007669"/>
    <property type="project" value="UniProtKB-KW"/>
</dbReference>
<evidence type="ECO:0000313" key="6">
    <source>
        <dbReference type="Proteomes" id="UP000595046"/>
    </source>
</evidence>
<dbReference type="InterPro" id="IPR029063">
    <property type="entry name" value="SAM-dependent_MTases_sf"/>
</dbReference>
<dbReference type="CDD" id="cd02440">
    <property type="entry name" value="AdoMet_MTases"/>
    <property type="match status" value="1"/>
</dbReference>
<dbReference type="PANTHER" id="PTHR43861:SF1">
    <property type="entry name" value="TRANS-ACONITATE 2-METHYLTRANSFERASE"/>
    <property type="match status" value="1"/>
</dbReference>
<protein>
    <submittedName>
        <fullName evidence="5">Methyltransferase domain-containing protein</fullName>
    </submittedName>
</protein>
<evidence type="ECO:0000256" key="2">
    <source>
        <dbReference type="ARBA" id="ARBA00022679"/>
    </source>
</evidence>
<accession>A0A7T1T7M1</accession>
<dbReference type="GO" id="GO:0017000">
    <property type="term" value="P:antibiotic biosynthetic process"/>
    <property type="evidence" value="ECO:0007669"/>
    <property type="project" value="UniProtKB-ARBA"/>
</dbReference>
<dbReference type="PANTHER" id="PTHR43861">
    <property type="entry name" value="TRANS-ACONITATE 2-METHYLTRANSFERASE-RELATED"/>
    <property type="match status" value="1"/>
</dbReference>
<feature type="domain" description="Methyltransferase" evidence="4">
    <location>
        <begin position="94"/>
        <end position="190"/>
    </location>
</feature>
<reference evidence="6" key="1">
    <citation type="submission" date="2020-02" db="EMBL/GenBank/DDBJ databases">
        <title>Streptomyces sp. ASO4wet.</title>
        <authorList>
            <person name="Risdian C."/>
            <person name="Landwehr W."/>
            <person name="Schupp P."/>
            <person name="Wink J."/>
        </authorList>
    </citation>
    <scope>NUCLEOTIDE SEQUENCE [LARGE SCALE GENOMIC DNA]</scope>
    <source>
        <strain evidence="6">ASO4wet</strain>
    </source>
</reference>
<gene>
    <name evidence="5" type="ORF">G4Z16_17440</name>
</gene>
<evidence type="ECO:0000313" key="5">
    <source>
        <dbReference type="EMBL" id="QPP07892.1"/>
    </source>
</evidence>
<dbReference type="Proteomes" id="UP000595046">
    <property type="component" value="Chromosome"/>
</dbReference>
<dbReference type="EMBL" id="CP048882">
    <property type="protein sequence ID" value="QPP07892.1"/>
    <property type="molecule type" value="Genomic_DNA"/>
</dbReference>
<dbReference type="InterPro" id="IPR041698">
    <property type="entry name" value="Methyltransf_25"/>
</dbReference>
<feature type="region of interest" description="Disordered" evidence="3">
    <location>
        <begin position="29"/>
        <end position="53"/>
    </location>
</feature>
<keyword evidence="2 5" id="KW-0808">Transferase</keyword>
<dbReference type="Gene3D" id="3.40.50.150">
    <property type="entry name" value="Vaccinia Virus protein VP39"/>
    <property type="match status" value="1"/>
</dbReference>
<proteinExistence type="predicted"/>
<dbReference type="SUPFAM" id="SSF53335">
    <property type="entry name" value="S-adenosyl-L-methionine-dependent methyltransferases"/>
    <property type="match status" value="1"/>
</dbReference>
<dbReference type="KEGG" id="sbat:G4Z16_17440"/>
<organism evidence="5 6">
    <name type="scientific">Streptomyces bathyalis</name>
    <dbReference type="NCBI Taxonomy" id="2710756"/>
    <lineage>
        <taxon>Bacteria</taxon>
        <taxon>Bacillati</taxon>
        <taxon>Actinomycetota</taxon>
        <taxon>Actinomycetes</taxon>
        <taxon>Kitasatosporales</taxon>
        <taxon>Streptomycetaceae</taxon>
        <taxon>Streptomyces</taxon>
    </lineage>
</organism>